<evidence type="ECO:0000313" key="1">
    <source>
        <dbReference type="EMBL" id="MEQ2183190.1"/>
    </source>
</evidence>
<gene>
    <name evidence="1" type="ORF">GOODEAATRI_030154</name>
</gene>
<comment type="caution">
    <text evidence="1">The sequence shown here is derived from an EMBL/GenBank/DDBJ whole genome shotgun (WGS) entry which is preliminary data.</text>
</comment>
<accession>A0ABV0PID4</accession>
<dbReference type="EMBL" id="JAHRIO010074640">
    <property type="protein sequence ID" value="MEQ2183190.1"/>
    <property type="molecule type" value="Genomic_DNA"/>
</dbReference>
<name>A0ABV0PID4_9TELE</name>
<dbReference type="Proteomes" id="UP001476798">
    <property type="component" value="Unassembled WGS sequence"/>
</dbReference>
<evidence type="ECO:0000313" key="2">
    <source>
        <dbReference type="Proteomes" id="UP001476798"/>
    </source>
</evidence>
<sequence>MALLWGPLYCSRTLCTLRTSLPNNRTMGISGSIGGISPATGARVWINWSPGYGVDTTELYLGMLVLHSWVWQLVPVRLELAAECLVSRNGPAHTHLCVECDPQDRSGSCLQVDLTPLLLRLHRLLLLLRLLLRSSLLLRHTDSPRTLLYAALLHLAFSDAINAGLPFHQFCFLNCILGFYQGRLCFSFCLGSCCAD</sequence>
<reference evidence="1 2" key="1">
    <citation type="submission" date="2021-06" db="EMBL/GenBank/DDBJ databases">
        <authorList>
            <person name="Palmer J.M."/>
        </authorList>
    </citation>
    <scope>NUCLEOTIDE SEQUENCE [LARGE SCALE GENOMIC DNA]</scope>
    <source>
        <strain evidence="1 2">GA_2019</strain>
        <tissue evidence="1">Muscle</tissue>
    </source>
</reference>
<proteinExistence type="predicted"/>
<organism evidence="1 2">
    <name type="scientific">Goodea atripinnis</name>
    <dbReference type="NCBI Taxonomy" id="208336"/>
    <lineage>
        <taxon>Eukaryota</taxon>
        <taxon>Metazoa</taxon>
        <taxon>Chordata</taxon>
        <taxon>Craniata</taxon>
        <taxon>Vertebrata</taxon>
        <taxon>Euteleostomi</taxon>
        <taxon>Actinopterygii</taxon>
        <taxon>Neopterygii</taxon>
        <taxon>Teleostei</taxon>
        <taxon>Neoteleostei</taxon>
        <taxon>Acanthomorphata</taxon>
        <taxon>Ovalentaria</taxon>
        <taxon>Atherinomorphae</taxon>
        <taxon>Cyprinodontiformes</taxon>
        <taxon>Goodeidae</taxon>
        <taxon>Goodea</taxon>
    </lineage>
</organism>
<protein>
    <submittedName>
        <fullName evidence="1">Uncharacterized protein</fullName>
    </submittedName>
</protein>
<keyword evidence="2" id="KW-1185">Reference proteome</keyword>